<evidence type="ECO:0000256" key="3">
    <source>
        <dbReference type="ARBA" id="ARBA00022840"/>
    </source>
</evidence>
<evidence type="ECO:0000256" key="2">
    <source>
        <dbReference type="ARBA" id="ARBA00022741"/>
    </source>
</evidence>
<dbReference type="InterPro" id="IPR004344">
    <property type="entry name" value="TTL/TTLL_fam"/>
</dbReference>
<gene>
    <name evidence="5" type="ORF">BN1204_031170</name>
</gene>
<feature type="compositionally biased region" description="Basic and acidic residues" evidence="4">
    <location>
        <begin position="564"/>
        <end position="587"/>
    </location>
</feature>
<dbReference type="Pfam" id="PF03133">
    <property type="entry name" value="TTL"/>
    <property type="match status" value="1"/>
</dbReference>
<keyword evidence="2" id="KW-0547">Nucleotide-binding</keyword>
<dbReference type="Gene3D" id="3.30.470.20">
    <property type="entry name" value="ATP-grasp fold, B domain"/>
    <property type="match status" value="1"/>
</dbReference>
<dbReference type="PANTHER" id="PTHR12241:SF147">
    <property type="entry name" value="TUBULIN POLYGLUTAMYLASE TTLL7"/>
    <property type="match status" value="1"/>
</dbReference>
<keyword evidence="1 5" id="KW-0436">Ligase</keyword>
<name>A0A0F7UE49_NEOCL</name>
<dbReference type="EMBL" id="LN714483">
    <property type="protein sequence ID" value="CEL67316.1"/>
    <property type="molecule type" value="Genomic_DNA"/>
</dbReference>
<proteinExistence type="predicted"/>
<feature type="compositionally biased region" description="Low complexity" evidence="4">
    <location>
        <begin position="414"/>
        <end position="429"/>
    </location>
</feature>
<dbReference type="SUPFAM" id="SSF56059">
    <property type="entry name" value="Glutathione synthetase ATP-binding domain-like"/>
    <property type="match status" value="1"/>
</dbReference>
<dbReference type="PROSITE" id="PS51221">
    <property type="entry name" value="TTL"/>
    <property type="match status" value="1"/>
</dbReference>
<dbReference type="GO" id="GO:0005524">
    <property type="term" value="F:ATP binding"/>
    <property type="evidence" value="ECO:0007669"/>
    <property type="project" value="UniProtKB-KW"/>
</dbReference>
<feature type="compositionally biased region" description="Basic and acidic residues" evidence="4">
    <location>
        <begin position="460"/>
        <end position="474"/>
    </location>
</feature>
<feature type="region of interest" description="Disordered" evidence="4">
    <location>
        <begin position="400"/>
        <end position="605"/>
    </location>
</feature>
<keyword evidence="3" id="KW-0067">ATP-binding</keyword>
<dbReference type="GO" id="GO:0036064">
    <property type="term" value="C:ciliary basal body"/>
    <property type="evidence" value="ECO:0007669"/>
    <property type="project" value="TreeGrafter"/>
</dbReference>
<evidence type="ECO:0000256" key="1">
    <source>
        <dbReference type="ARBA" id="ARBA00022598"/>
    </source>
</evidence>
<accession>A0A0F7UE49</accession>
<evidence type="ECO:0000256" key="4">
    <source>
        <dbReference type="SAM" id="MobiDB-lite"/>
    </source>
</evidence>
<organism evidence="5">
    <name type="scientific">Neospora caninum (strain Liverpool)</name>
    <dbReference type="NCBI Taxonomy" id="572307"/>
    <lineage>
        <taxon>Eukaryota</taxon>
        <taxon>Sar</taxon>
        <taxon>Alveolata</taxon>
        <taxon>Apicomplexa</taxon>
        <taxon>Conoidasida</taxon>
        <taxon>Coccidia</taxon>
        <taxon>Eucoccidiorida</taxon>
        <taxon>Eimeriorina</taxon>
        <taxon>Sarcocystidae</taxon>
        <taxon>Neospora</taxon>
    </lineage>
</organism>
<dbReference type="GO" id="GO:0000226">
    <property type="term" value="P:microtubule cytoskeleton organization"/>
    <property type="evidence" value="ECO:0007669"/>
    <property type="project" value="TreeGrafter"/>
</dbReference>
<dbReference type="GO" id="GO:0015631">
    <property type="term" value="F:tubulin binding"/>
    <property type="evidence" value="ECO:0007669"/>
    <property type="project" value="TreeGrafter"/>
</dbReference>
<dbReference type="PANTHER" id="PTHR12241">
    <property type="entry name" value="TUBULIN POLYGLUTAMYLASE"/>
    <property type="match status" value="1"/>
</dbReference>
<dbReference type="GO" id="GO:0070740">
    <property type="term" value="F:tubulin-glutamic acid ligase activity"/>
    <property type="evidence" value="ECO:0007669"/>
    <property type="project" value="TreeGrafter"/>
</dbReference>
<reference evidence="5" key="1">
    <citation type="journal article" date="2015" name="PLoS ONE">
        <title>Comprehensive Evaluation of Toxoplasma gondii VEG and Neospora caninum LIV Genomes with Tachyzoite Stage Transcriptome and Proteome Defines Novel Transcript Features.</title>
        <authorList>
            <person name="Ramaprasad A."/>
            <person name="Mourier T."/>
            <person name="Naeem R."/>
            <person name="Malas T.B."/>
            <person name="Moussa E."/>
            <person name="Panigrahi A."/>
            <person name="Vermont S.J."/>
            <person name="Otto T.D."/>
            <person name="Wastling J."/>
            <person name="Pain A."/>
        </authorList>
    </citation>
    <scope>NUCLEOTIDE SEQUENCE</scope>
    <source>
        <strain evidence="5">Liverpool</strain>
    </source>
</reference>
<sequence length="711" mass="79863">MRPYQKINHFVGTNAISRKNYLARNLLRMKAYYPKEYKFFPHTWSLPADLADFRCQFTGRRRKTFIIKPDASSQGRGIFLTRNIEDIDPTEHLVAQRYLHKPFLIDGLKFDLRIYVLLAGCNPLRLFVHQDGLVRFATSPYAKPTGKNLHDKTMHLTNYAINKSSSNFTPNRDPANPSKGHKRSLFHVLDHLKSEGHDVDALCKEIDECLCKTIIAIQPSLAHIYGSCKGEDLSNSMCFEVLGIDIMIDHKLTPWLIEVNHSPSFSTDSDLDTIVKFKVIRDALVLLGLSSENRRKYQAQQRLQAEQRRMAFPKQTREERLQDRRQMMHELAKNRTAWEDAHMGGWRRIYPTEERATKYGHLFDAAQEIWQSMTGMCKTKPILMQLQEARRCRVQVGSDADTTCSGEKLNPVHSTSVSVASTAASRSQSNLQKAGARTKQPKSICRRSTSCSAQMPPECRLSEEPTKESPRLASDRSQLSRRCARVPSSSERNVQAPSLGDILLDGQSRTETSEHSHNSGLHHGTGDLRADCGSISRPEIKGESMRKTKGVQDAGMSVPQESFPKTEDTTEHQGGDTRSLVKGDLYVRRRSSSAQPSAAEDSTEKCVGEAKARTIRGTVARAPNLLTANRKRVKKTTGSTTSSSIVSRSLHFSWISPTGCQESLLSHSGQPNQERAGLKLVRIGDLVCASQGLLRQQNTSRERRKHASGNK</sequence>
<feature type="compositionally biased region" description="Polar residues" evidence="4">
    <location>
        <begin position="487"/>
        <end position="496"/>
    </location>
</feature>
<dbReference type="AlphaFoldDB" id="A0A0F7UE49"/>
<protein>
    <submittedName>
        <fullName evidence="5">Tubulin-tyrosine ligase family domain-containing protein, putative</fullName>
    </submittedName>
</protein>
<evidence type="ECO:0000313" key="5">
    <source>
        <dbReference type="EMBL" id="CEL67316.1"/>
    </source>
</evidence>